<dbReference type="EMBL" id="DYDO01000026">
    <property type="protein sequence ID" value="DBA13685.1"/>
    <property type="molecule type" value="Genomic_DNA"/>
</dbReference>
<protein>
    <recommendedName>
        <fullName evidence="3">SH3 domain and tetratricopeptide repeat-containing protein 1</fullName>
    </recommendedName>
</protein>
<reference evidence="1" key="1">
    <citation type="thesis" date="2020" institute="ProQuest LLC" country="789 East Eisenhower Parkway, Ann Arbor, MI, USA">
        <title>Comparative Genomics and Chromosome Evolution.</title>
        <authorList>
            <person name="Mudd A.B."/>
        </authorList>
    </citation>
    <scope>NUCLEOTIDE SEQUENCE</scope>
    <source>
        <strain evidence="1">1538</strain>
        <tissue evidence="1">Blood</tissue>
    </source>
</reference>
<evidence type="ECO:0000313" key="1">
    <source>
        <dbReference type="EMBL" id="DBA13685.1"/>
    </source>
</evidence>
<evidence type="ECO:0008006" key="3">
    <source>
        <dbReference type="Google" id="ProtNLM"/>
    </source>
</evidence>
<name>A0AAV2ZMJ9_PYXAD</name>
<keyword evidence="2" id="KW-1185">Reference proteome</keyword>
<evidence type="ECO:0000313" key="2">
    <source>
        <dbReference type="Proteomes" id="UP001181693"/>
    </source>
</evidence>
<dbReference type="InterPro" id="IPR019734">
    <property type="entry name" value="TPR_rpt"/>
</dbReference>
<dbReference type="Proteomes" id="UP001181693">
    <property type="component" value="Unassembled WGS sequence"/>
</dbReference>
<organism evidence="1 2">
    <name type="scientific">Pyxicephalus adspersus</name>
    <name type="common">African bullfrog</name>
    <dbReference type="NCBI Taxonomy" id="30357"/>
    <lineage>
        <taxon>Eukaryota</taxon>
        <taxon>Metazoa</taxon>
        <taxon>Chordata</taxon>
        <taxon>Craniata</taxon>
        <taxon>Vertebrata</taxon>
        <taxon>Euteleostomi</taxon>
        <taxon>Amphibia</taxon>
        <taxon>Batrachia</taxon>
        <taxon>Anura</taxon>
        <taxon>Neobatrachia</taxon>
        <taxon>Ranoidea</taxon>
        <taxon>Pyxicephalidae</taxon>
        <taxon>Pyxicephalinae</taxon>
        <taxon>Pyxicephalus</taxon>
    </lineage>
</organism>
<dbReference type="PANTHER" id="PTHR22647">
    <property type="entry name" value="SH3 DOMAIN AND TETRATRICOPEPTIDE REPEATS CONTAINING PROTEIN"/>
    <property type="match status" value="1"/>
</dbReference>
<proteinExistence type="predicted"/>
<comment type="caution">
    <text evidence="1">The sequence shown here is derived from an EMBL/GenBank/DDBJ whole genome shotgun (WGS) entry which is preliminary data.</text>
</comment>
<dbReference type="Gene3D" id="1.25.40.10">
    <property type="entry name" value="Tetratricopeptide repeat domain"/>
    <property type="match status" value="4"/>
</dbReference>
<dbReference type="InterPro" id="IPR036028">
    <property type="entry name" value="SH3-like_dom_sf"/>
</dbReference>
<dbReference type="PANTHER" id="PTHR22647:SF3">
    <property type="entry name" value="SH3 DOMAIN AND TETRATRICOPEPTIDE REPEAT-CONTAINING PROTEIN 1"/>
    <property type="match status" value="1"/>
</dbReference>
<sequence length="1137" mass="129011">ELSARLLSIESDKDLITVTFRTFEEIWKFSTYYSLGFLNHCMENIFLDQTFWLASLEDEDAGIQVLVNEESLNHIYKCLLMEEGMFFALGSDKCIGQATLVDNKVQIIHASPVAQRHTAGLTQTDSPPSDVKGPLPEAELLCPFHQWFLRTNVGSDLVNFGKSELRNQIAVGWTEAIVNYDSDVPDEMSHQNGDIIETVSTYIECMEWFVGRNMTSGCVGFVRTRNVRPYTSDNGQESSSPFVCEDIICTRNTEDFDFGAAKALLLRISHSDVCHIYKLVISEEHHAVLNDDSENIKETLKDFLMKSNISSEEITDFEENNTDSTEVQTTCDKSEDTSFCICEEQYEWLQSLLQFLNSGTYLPDFKKLYDVSYSFLNSLFHGYGEEEDLVCYLSTAREAAKKANMTWALARLCYLLGRLCTRKHKFSQARVYFEEALGVLNGDFSDIFLFTAIHVNLNAIYLKQKSKEKSMQIMDKSSSLILGLQNCISNTDMELVVLKHALKKAILGQDQKSERNVCFLLAKTFTSLRRYDEALPYIERLQVLKNITALSHCSSSRYHFQLADIYSHKCLPHLTLSCVKLASQTSCSLMDSLRSVDFILKNTSKLCGMKRPRNKTFPTQIAYHLKCALAAQVVEIWVLVARLYMLDGHRNEALDLLNFMVSLSGCTQCQLGIMHNLIAIAQRQGGVFKDAAKHYYKALQISKDSGNFHNQAVVLANLGTLCLHLKAGIMAEHFLIKSLSIYSSIPYVDSRADFVHVLMVLGHHYIAVDQKETGRLYYEWALLVAIEAKNLQGQLHAIQLLCQFYNTCVVNEAQCIIYNEYQLSLAKKLADKVLEGQVLETISQLYLSLGTERACKSALEYTKRSLGIFIDLQAKEKEAYAWLMAGKIYYILGQNELVELYIQVAQNVALCTGDPNLGMALYEACGDIFFNGTTDKDKAVSFYRDCALPLAVKTGNEKAELRLCNKLTGLLMSIKEYGEALDYAKTTLALSVNLGNQLNERVAYHRLAGIYSHLNQCELAEHFYLKALSLCSSPLELEEETIYYMKVYLILGDIIFYHLKDPYDAAGYYHLALAAAMDLGNKKFQLKIYTQLAIIYHNFLVDREKSLFFYQKARTIATEMNVRRINLSPAQYYQNPP</sequence>
<dbReference type="SMART" id="SM00028">
    <property type="entry name" value="TPR"/>
    <property type="match status" value="6"/>
</dbReference>
<accession>A0AAV2ZMJ9</accession>
<gene>
    <name evidence="1" type="ORF">GDO54_018426</name>
</gene>
<dbReference type="InterPro" id="IPR042772">
    <property type="entry name" value="SH3TC1/SH3TC2"/>
</dbReference>
<dbReference type="SUPFAM" id="SSF50044">
    <property type="entry name" value="SH3-domain"/>
    <property type="match status" value="1"/>
</dbReference>
<dbReference type="InterPro" id="IPR011990">
    <property type="entry name" value="TPR-like_helical_dom_sf"/>
</dbReference>
<dbReference type="Pfam" id="PF13176">
    <property type="entry name" value="TPR_7"/>
    <property type="match status" value="1"/>
</dbReference>
<dbReference type="AlphaFoldDB" id="A0AAV2ZMJ9"/>
<dbReference type="SUPFAM" id="SSF48452">
    <property type="entry name" value="TPR-like"/>
    <property type="match status" value="5"/>
</dbReference>
<feature type="non-terminal residue" evidence="1">
    <location>
        <position position="1"/>
    </location>
</feature>
<dbReference type="Pfam" id="PF13181">
    <property type="entry name" value="TPR_8"/>
    <property type="match status" value="1"/>
</dbReference>